<keyword evidence="1" id="KW-0732">Signal</keyword>
<reference evidence="2" key="1">
    <citation type="submission" date="2021-07" db="EMBL/GenBank/DDBJ databases">
        <authorList>
            <person name="Catto M.A."/>
            <person name="Jacobson A."/>
            <person name="Kennedy G."/>
            <person name="Labadie P."/>
            <person name="Hunt B.G."/>
            <person name="Srinivasan R."/>
        </authorList>
    </citation>
    <scope>NUCLEOTIDE SEQUENCE</scope>
    <source>
        <strain evidence="2">PL_HMW_Pooled</strain>
        <tissue evidence="2">Head</tissue>
    </source>
</reference>
<organism evidence="2 3">
    <name type="scientific">Frankliniella fusca</name>
    <dbReference type="NCBI Taxonomy" id="407009"/>
    <lineage>
        <taxon>Eukaryota</taxon>
        <taxon>Metazoa</taxon>
        <taxon>Ecdysozoa</taxon>
        <taxon>Arthropoda</taxon>
        <taxon>Hexapoda</taxon>
        <taxon>Insecta</taxon>
        <taxon>Pterygota</taxon>
        <taxon>Neoptera</taxon>
        <taxon>Paraneoptera</taxon>
        <taxon>Thysanoptera</taxon>
        <taxon>Terebrantia</taxon>
        <taxon>Thripoidea</taxon>
        <taxon>Thripidae</taxon>
        <taxon>Frankliniella</taxon>
    </lineage>
</organism>
<sequence length="140" mass="15099">MRVSVALAAACYLALVEAAPAPGPAPQLPLEPHVALSDPNKQLPDHGLLDTRIRRLSVGQPYTILKKHGKQALGALGATRGPSMGDPAAVRAHPGDLLGLEAPVTERVGERIIRVPIRRTATGCRYYQRTDVRGQCRNKW</sequence>
<proteinExistence type="predicted"/>
<dbReference type="Proteomes" id="UP001219518">
    <property type="component" value="Unassembled WGS sequence"/>
</dbReference>
<name>A0AAE1HM20_9NEOP</name>
<protein>
    <submittedName>
        <fullName evidence="2">Protein ENL</fullName>
    </submittedName>
</protein>
<comment type="caution">
    <text evidence="2">The sequence shown here is derived from an EMBL/GenBank/DDBJ whole genome shotgun (WGS) entry which is preliminary data.</text>
</comment>
<evidence type="ECO:0000313" key="2">
    <source>
        <dbReference type="EMBL" id="KAK3923822.1"/>
    </source>
</evidence>
<accession>A0AAE1HM20</accession>
<dbReference type="EMBL" id="JAHWGI010001149">
    <property type="protein sequence ID" value="KAK3923822.1"/>
    <property type="molecule type" value="Genomic_DNA"/>
</dbReference>
<reference evidence="2" key="2">
    <citation type="journal article" date="2023" name="BMC Genomics">
        <title>Pest status, molecular evolution, and epigenetic factors derived from the genome assembly of Frankliniella fusca, a thysanopteran phytovirus vector.</title>
        <authorList>
            <person name="Catto M.A."/>
            <person name="Labadie P.E."/>
            <person name="Jacobson A.L."/>
            <person name="Kennedy G.G."/>
            <person name="Srinivasan R."/>
            <person name="Hunt B.G."/>
        </authorList>
    </citation>
    <scope>NUCLEOTIDE SEQUENCE</scope>
    <source>
        <strain evidence="2">PL_HMW_Pooled</strain>
    </source>
</reference>
<feature type="signal peptide" evidence="1">
    <location>
        <begin position="1"/>
        <end position="18"/>
    </location>
</feature>
<evidence type="ECO:0000256" key="1">
    <source>
        <dbReference type="SAM" id="SignalP"/>
    </source>
</evidence>
<gene>
    <name evidence="2" type="ORF">KUF71_002231</name>
</gene>
<evidence type="ECO:0000313" key="3">
    <source>
        <dbReference type="Proteomes" id="UP001219518"/>
    </source>
</evidence>
<dbReference type="AlphaFoldDB" id="A0AAE1HM20"/>
<feature type="chain" id="PRO_5041964584" evidence="1">
    <location>
        <begin position="19"/>
        <end position="140"/>
    </location>
</feature>
<keyword evidence="3" id="KW-1185">Reference proteome</keyword>